<name>A0A0R1U9Y8_9LACO</name>
<dbReference type="EMBL" id="AZFM01000014">
    <property type="protein sequence ID" value="KRL90156.1"/>
    <property type="molecule type" value="Genomic_DNA"/>
</dbReference>
<evidence type="ECO:0000313" key="2">
    <source>
        <dbReference type="EMBL" id="KRL90156.1"/>
    </source>
</evidence>
<organism evidence="2 3">
    <name type="scientific">Lactobacillus kalixensis DSM 16043</name>
    <dbReference type="NCBI Taxonomy" id="1423763"/>
    <lineage>
        <taxon>Bacteria</taxon>
        <taxon>Bacillati</taxon>
        <taxon>Bacillota</taxon>
        <taxon>Bacilli</taxon>
        <taxon>Lactobacillales</taxon>
        <taxon>Lactobacillaceae</taxon>
        <taxon>Lactobacillus</taxon>
    </lineage>
</organism>
<gene>
    <name evidence="2" type="ORF">FC46_GL000342</name>
</gene>
<dbReference type="Gene3D" id="3.20.20.450">
    <property type="entry name" value="EAL domain"/>
    <property type="match status" value="1"/>
</dbReference>
<dbReference type="Proteomes" id="UP000051036">
    <property type="component" value="Unassembled WGS sequence"/>
</dbReference>
<feature type="domain" description="EAL" evidence="1">
    <location>
        <begin position="85"/>
        <end position="250"/>
    </location>
</feature>
<dbReference type="InterPro" id="IPR001633">
    <property type="entry name" value="EAL_dom"/>
</dbReference>
<dbReference type="InterPro" id="IPR035919">
    <property type="entry name" value="EAL_sf"/>
</dbReference>
<proteinExistence type="predicted"/>
<keyword evidence="3" id="KW-1185">Reference proteome</keyword>
<sequence length="254" mass="30085">MFTAICIFFCIEAYVRYKRKIGIDEDKDYHQKYQYFGQTIYDKSNHPTGYELLLREYSAQDNKWQLPYGVENFPLNRAAEAIEAQAKLFDNSIKMLAINMTVSQLLDYRSENFLNWVQGIVPDKLIVVELDARDVLQSNWWKKRRLIQILKILDRKYTDIEISIEGVDSSTFCYKKIDMFLPLISDIKFDAAAFNKSENHWIDVTLGQWKQKLKKYDLNIVLGKVETQNQDDLAKQLKIDYRQGYLYQKPTQIE</sequence>
<accession>A0A0R1U9Y8</accession>
<dbReference type="STRING" id="1423763.FC46_GL000342"/>
<evidence type="ECO:0000259" key="1">
    <source>
        <dbReference type="Pfam" id="PF00563"/>
    </source>
</evidence>
<comment type="caution">
    <text evidence="2">The sequence shown here is derived from an EMBL/GenBank/DDBJ whole genome shotgun (WGS) entry which is preliminary data.</text>
</comment>
<dbReference type="AlphaFoldDB" id="A0A0R1U9Y8"/>
<dbReference type="PATRIC" id="fig|1423763.3.peg.347"/>
<dbReference type="Pfam" id="PF00563">
    <property type="entry name" value="EAL"/>
    <property type="match status" value="1"/>
</dbReference>
<evidence type="ECO:0000313" key="3">
    <source>
        <dbReference type="Proteomes" id="UP000051036"/>
    </source>
</evidence>
<dbReference type="SUPFAM" id="SSF141868">
    <property type="entry name" value="EAL domain-like"/>
    <property type="match status" value="1"/>
</dbReference>
<reference evidence="2 3" key="1">
    <citation type="journal article" date="2015" name="Genome Announc.">
        <title>Expanding the biotechnology potential of lactobacilli through comparative genomics of 213 strains and associated genera.</title>
        <authorList>
            <person name="Sun Z."/>
            <person name="Harris H.M."/>
            <person name="McCann A."/>
            <person name="Guo C."/>
            <person name="Argimon S."/>
            <person name="Zhang W."/>
            <person name="Yang X."/>
            <person name="Jeffery I.B."/>
            <person name="Cooney J.C."/>
            <person name="Kagawa T.F."/>
            <person name="Liu W."/>
            <person name="Song Y."/>
            <person name="Salvetti E."/>
            <person name="Wrobel A."/>
            <person name="Rasinkangas P."/>
            <person name="Parkhill J."/>
            <person name="Rea M.C."/>
            <person name="O'Sullivan O."/>
            <person name="Ritari J."/>
            <person name="Douillard F.P."/>
            <person name="Paul Ross R."/>
            <person name="Yang R."/>
            <person name="Briner A.E."/>
            <person name="Felis G.E."/>
            <person name="de Vos W.M."/>
            <person name="Barrangou R."/>
            <person name="Klaenhammer T.R."/>
            <person name="Caufield P.W."/>
            <person name="Cui Y."/>
            <person name="Zhang H."/>
            <person name="O'Toole P.W."/>
        </authorList>
    </citation>
    <scope>NUCLEOTIDE SEQUENCE [LARGE SCALE GENOMIC DNA]</scope>
    <source>
        <strain evidence="2 3">DSM 16043</strain>
    </source>
</reference>
<protein>
    <recommendedName>
        <fullName evidence="1">EAL domain-containing protein</fullName>
    </recommendedName>
</protein>